<dbReference type="SMART" id="SM00720">
    <property type="entry name" value="calpain_III"/>
    <property type="match status" value="1"/>
</dbReference>
<dbReference type="PROSITE" id="PS51257">
    <property type="entry name" value="PROKAR_LIPOPROTEIN"/>
    <property type="match status" value="1"/>
</dbReference>
<dbReference type="SMART" id="SM00230">
    <property type="entry name" value="CysPc"/>
    <property type="match status" value="1"/>
</dbReference>
<dbReference type="GeneTree" id="ENSGT00940000158966"/>
<reference evidence="8" key="2">
    <citation type="submission" date="2025-09" db="UniProtKB">
        <authorList>
            <consortium name="Ensembl"/>
        </authorList>
    </citation>
    <scope>IDENTIFICATION</scope>
</reference>
<evidence type="ECO:0000256" key="2">
    <source>
        <dbReference type="ARBA" id="ARBA00022670"/>
    </source>
</evidence>
<dbReference type="Gene3D" id="3.90.70.10">
    <property type="entry name" value="Cysteine proteinases"/>
    <property type="match status" value="1"/>
</dbReference>
<dbReference type="PANTHER" id="PTHR10183">
    <property type="entry name" value="CALPAIN"/>
    <property type="match status" value="1"/>
</dbReference>
<keyword evidence="3 6" id="KW-0378">Hydrolase</keyword>
<dbReference type="GO" id="GO:0006508">
    <property type="term" value="P:proteolysis"/>
    <property type="evidence" value="ECO:0007669"/>
    <property type="project" value="UniProtKB-KW"/>
</dbReference>
<evidence type="ECO:0000259" key="7">
    <source>
        <dbReference type="PROSITE" id="PS50203"/>
    </source>
</evidence>
<feature type="active site" evidence="5 6">
    <location>
        <position position="112"/>
    </location>
</feature>
<dbReference type="InterPro" id="IPR001300">
    <property type="entry name" value="Peptidase_C2_calpain_cat"/>
</dbReference>
<dbReference type="SUPFAM" id="SSF49758">
    <property type="entry name" value="Calpain large subunit, middle domain (domain III)"/>
    <property type="match status" value="1"/>
</dbReference>
<feature type="active site" evidence="5 6">
    <location>
        <position position="269"/>
    </location>
</feature>
<dbReference type="InterPro" id="IPR000169">
    <property type="entry name" value="Pept_cys_AS"/>
</dbReference>
<dbReference type="GO" id="GO:0005737">
    <property type="term" value="C:cytoplasm"/>
    <property type="evidence" value="ECO:0007669"/>
    <property type="project" value="TreeGrafter"/>
</dbReference>
<feature type="domain" description="Calpain catalytic" evidence="7">
    <location>
        <begin position="53"/>
        <end position="352"/>
    </location>
</feature>
<dbReference type="AlphaFoldDB" id="A0A8C4RAK3"/>
<dbReference type="FunFam" id="3.90.70.10:FF:000001">
    <property type="entry name" value="Calpain-1 catalytic subunit"/>
    <property type="match status" value="1"/>
</dbReference>
<dbReference type="CDD" id="cd00044">
    <property type="entry name" value="CysPc"/>
    <property type="match status" value="1"/>
</dbReference>
<dbReference type="Pfam" id="PF01067">
    <property type="entry name" value="Calpain_III"/>
    <property type="match status" value="1"/>
</dbReference>
<evidence type="ECO:0000256" key="4">
    <source>
        <dbReference type="ARBA" id="ARBA00022807"/>
    </source>
</evidence>
<dbReference type="InterPro" id="IPR022684">
    <property type="entry name" value="Calpain_cysteine_protease"/>
</dbReference>
<dbReference type="FunFam" id="2.60.120.380:FF:000002">
    <property type="entry name" value="calpain-3 isoform X1"/>
    <property type="match status" value="1"/>
</dbReference>
<evidence type="ECO:0000256" key="3">
    <source>
        <dbReference type="ARBA" id="ARBA00022801"/>
    </source>
</evidence>
<dbReference type="PRINTS" id="PR00704">
    <property type="entry name" value="CALPAIN"/>
</dbReference>
<comment type="similarity">
    <text evidence="1">Belongs to the peptidase C2 family.</text>
</comment>
<reference evidence="8" key="1">
    <citation type="submission" date="2025-08" db="UniProtKB">
        <authorList>
            <consortium name="Ensembl"/>
        </authorList>
    </citation>
    <scope>IDENTIFICATION</scope>
</reference>
<keyword evidence="9" id="KW-1185">Reference proteome</keyword>
<keyword evidence="2 6" id="KW-0645">Protease</keyword>
<dbReference type="Gene3D" id="2.60.120.380">
    <property type="match status" value="1"/>
</dbReference>
<evidence type="ECO:0000256" key="5">
    <source>
        <dbReference type="PIRSR" id="PIRSR622684-1"/>
    </source>
</evidence>
<dbReference type="InterPro" id="IPR022682">
    <property type="entry name" value="Calpain_domain_III"/>
</dbReference>
<dbReference type="GO" id="GO:0004198">
    <property type="term" value="F:calcium-dependent cysteine-type endopeptidase activity"/>
    <property type="evidence" value="ECO:0007669"/>
    <property type="project" value="InterPro"/>
</dbReference>
<protein>
    <submittedName>
        <fullName evidence="8">Calpain 9</fullName>
    </submittedName>
</protein>
<organism evidence="8 9">
    <name type="scientific">Eptatretus burgeri</name>
    <name type="common">Inshore hagfish</name>
    <dbReference type="NCBI Taxonomy" id="7764"/>
    <lineage>
        <taxon>Eukaryota</taxon>
        <taxon>Metazoa</taxon>
        <taxon>Chordata</taxon>
        <taxon>Craniata</taxon>
        <taxon>Vertebrata</taxon>
        <taxon>Cyclostomata</taxon>
        <taxon>Myxini</taxon>
        <taxon>Myxiniformes</taxon>
        <taxon>Myxinidae</taxon>
        <taxon>Eptatretinae</taxon>
        <taxon>Eptatretus</taxon>
    </lineage>
</organism>
<dbReference type="InterPro" id="IPR038765">
    <property type="entry name" value="Papain-like_cys_pep_sf"/>
</dbReference>
<feature type="active site" evidence="5 6">
    <location>
        <position position="293"/>
    </location>
</feature>
<keyword evidence="4 6" id="KW-0788">Thiol protease</keyword>
<name>A0A8C4RAK3_EPTBU</name>
<dbReference type="InterPro" id="IPR033883">
    <property type="entry name" value="C2_III"/>
</dbReference>
<dbReference type="PROSITE" id="PS50203">
    <property type="entry name" value="CALPAIN_CAT"/>
    <property type="match status" value="1"/>
</dbReference>
<dbReference type="InterPro" id="IPR036213">
    <property type="entry name" value="Calpain_III_sf"/>
</dbReference>
<evidence type="ECO:0000313" key="9">
    <source>
        <dbReference type="Proteomes" id="UP000694388"/>
    </source>
</evidence>
<dbReference type="Proteomes" id="UP000694388">
    <property type="component" value="Unplaced"/>
</dbReference>
<accession>A0A8C4RAK3</accession>
<evidence type="ECO:0000313" key="8">
    <source>
        <dbReference type="Ensembl" id="ENSEBUP00000027295.1"/>
    </source>
</evidence>
<dbReference type="Ensembl" id="ENSEBUT00000027871.1">
    <property type="protein sequence ID" value="ENSEBUP00000027295.1"/>
    <property type="gene ID" value="ENSEBUG00000016718.1"/>
</dbReference>
<sequence length="591" mass="67405">MGECTWRPVFTLGGLLSGCGRRDGDGSSRNRPMHFAGQRFAELREQSRESHLLFQDDAFPANESSVGASLLDRRGDREELIWLRPKEIVKDPRFIADGATRTDIQQGELGDCWLLAAIASLTLNTKLLQKVVPPGQEFDDKYAGIFVFQFWKEGTWVEVVVDDFLPTFNGRLVFVHSTDRTEFWSALLEKAYAKLAGSYESLKGGSTSEAMEDFSGGLVETYKTQKAPPNFQSIIQNAVRKEAMLACCIDVRKRQCVEEATEQGLITGHAYSVTGMEEVKVKGQTVTLMRMRNPWGRIEWKGAWSDKSDEWKNVSNAEMKRLDQVDKNDGEFWMSFEDFKTEFSRVEICNIGPEGMDDDDEGYWALTEHESRWVPGSTAGGCRNFARTFWTNPQFHLILSKEDEDPDDKTPGCSFIIALYQMKTRRRARHRNKTIGFSIYELPEKIQSYKGQLPKAFFARHRSSKRSSFINMREICQRFKLKPGHYVIIPSTYKPSIEGRFLLRVFTEKGNPSSDMIEEIGADIPEDPTIPIKKLEEEEDEKFKKTFLQLAGEGQYISATKLRFILNKIAEKDESVKCSFSTFTCRSMVGG</sequence>
<dbReference type="PROSITE" id="PS00139">
    <property type="entry name" value="THIOL_PROTEASE_CYS"/>
    <property type="match status" value="1"/>
</dbReference>
<dbReference type="CDD" id="cd00214">
    <property type="entry name" value="Calpain_III"/>
    <property type="match status" value="1"/>
</dbReference>
<dbReference type="SUPFAM" id="SSF54001">
    <property type="entry name" value="Cysteine proteinases"/>
    <property type="match status" value="1"/>
</dbReference>
<dbReference type="Pfam" id="PF00648">
    <property type="entry name" value="Peptidase_C2"/>
    <property type="match status" value="1"/>
</dbReference>
<proteinExistence type="inferred from homology"/>
<evidence type="ECO:0000256" key="1">
    <source>
        <dbReference type="ARBA" id="ARBA00007623"/>
    </source>
</evidence>
<dbReference type="PANTHER" id="PTHR10183:SF433">
    <property type="entry name" value="CALPAIN-A-RELATED"/>
    <property type="match status" value="1"/>
</dbReference>
<evidence type="ECO:0000256" key="6">
    <source>
        <dbReference type="PROSITE-ProRule" id="PRU00239"/>
    </source>
</evidence>
<dbReference type="InterPro" id="IPR022683">
    <property type="entry name" value="Calpain_III"/>
</dbReference>